<accession>A0ABW1I8K4</accession>
<proteinExistence type="predicted"/>
<sequence length="224" mass="23294">MTLTAPGPVLPVFGTVVYEPALEPPDADLPALDGGWAVQGDPPPASEETQPPTPEVADPVLGRRPKAEAHDGTAAAATTDRAERSASGGGALPSTRTGPAGDEVPRTPPPGSARRERERALAARRRAELVVRTALEVLDGRRPVTQLAPFAAPPVLRYVSAGVPRRGHGAAAGASLRSLHVSLPARTAAEVAAVCRFGTRFRALAARLELTGQGEWRCVALRVV</sequence>
<dbReference type="Pfam" id="PF20060">
    <property type="entry name" value="DUF6459"/>
    <property type="match status" value="1"/>
</dbReference>
<dbReference type="Proteomes" id="UP001596119">
    <property type="component" value="Unassembled WGS sequence"/>
</dbReference>
<evidence type="ECO:0000313" key="3">
    <source>
        <dbReference type="Proteomes" id="UP001596119"/>
    </source>
</evidence>
<comment type="caution">
    <text evidence="2">The sequence shown here is derived from an EMBL/GenBank/DDBJ whole genome shotgun (WGS) entry which is preliminary data.</text>
</comment>
<evidence type="ECO:0000313" key="2">
    <source>
        <dbReference type="EMBL" id="MFC5949550.1"/>
    </source>
</evidence>
<feature type="region of interest" description="Disordered" evidence="1">
    <location>
        <begin position="23"/>
        <end position="120"/>
    </location>
</feature>
<protein>
    <submittedName>
        <fullName evidence="2">Rv3235 family protein</fullName>
    </submittedName>
</protein>
<name>A0ABW1I8K4_9PSEU</name>
<organism evidence="2 3">
    <name type="scientific">Pseudonocardia lutea</name>
    <dbReference type="NCBI Taxonomy" id="2172015"/>
    <lineage>
        <taxon>Bacteria</taxon>
        <taxon>Bacillati</taxon>
        <taxon>Actinomycetota</taxon>
        <taxon>Actinomycetes</taxon>
        <taxon>Pseudonocardiales</taxon>
        <taxon>Pseudonocardiaceae</taxon>
        <taxon>Pseudonocardia</taxon>
    </lineage>
</organism>
<gene>
    <name evidence="2" type="ORF">ACFQH9_14850</name>
</gene>
<dbReference type="RefSeq" id="WP_379566666.1">
    <property type="nucleotide sequence ID" value="NZ_JBHSQK010000035.1"/>
</dbReference>
<reference evidence="3" key="1">
    <citation type="journal article" date="2019" name="Int. J. Syst. Evol. Microbiol.">
        <title>The Global Catalogue of Microorganisms (GCM) 10K type strain sequencing project: providing services to taxonomists for standard genome sequencing and annotation.</title>
        <authorList>
            <consortium name="The Broad Institute Genomics Platform"/>
            <consortium name="The Broad Institute Genome Sequencing Center for Infectious Disease"/>
            <person name="Wu L."/>
            <person name="Ma J."/>
        </authorList>
    </citation>
    <scope>NUCLEOTIDE SEQUENCE [LARGE SCALE GENOMIC DNA]</scope>
    <source>
        <strain evidence="3">CGMCC 4.7397</strain>
    </source>
</reference>
<evidence type="ECO:0000256" key="1">
    <source>
        <dbReference type="SAM" id="MobiDB-lite"/>
    </source>
</evidence>
<dbReference type="InterPro" id="IPR045596">
    <property type="entry name" value="DUF6459"/>
</dbReference>
<dbReference type="EMBL" id="JBHSQK010000035">
    <property type="protein sequence ID" value="MFC5949550.1"/>
    <property type="molecule type" value="Genomic_DNA"/>
</dbReference>
<keyword evidence="3" id="KW-1185">Reference proteome</keyword>